<keyword evidence="1" id="KW-1133">Transmembrane helix</keyword>
<protein>
    <submittedName>
        <fullName evidence="3">Uncharacterized protein</fullName>
    </submittedName>
</protein>
<proteinExistence type="predicted"/>
<keyword evidence="1" id="KW-0472">Membrane</keyword>
<evidence type="ECO:0000313" key="3">
    <source>
        <dbReference type="WBParaSite" id="MBELARI_LOCUS12532"/>
    </source>
</evidence>
<keyword evidence="1" id="KW-0812">Transmembrane</keyword>
<feature type="transmembrane region" description="Helical" evidence="1">
    <location>
        <begin position="13"/>
        <end position="35"/>
    </location>
</feature>
<sequence length="103" mass="11726">MDKLESYVLGTEITYIITLVITTILSLIAFALAYVNSCIARFTVVRPMHRVNQKMELCDKLIASRKLSDDILQRMAVVANFDFAAIEKERKSTRSGESRKRPT</sequence>
<accession>A0AAF3EEX2</accession>
<evidence type="ECO:0000256" key="1">
    <source>
        <dbReference type="SAM" id="Phobius"/>
    </source>
</evidence>
<organism evidence="2 3">
    <name type="scientific">Mesorhabditis belari</name>
    <dbReference type="NCBI Taxonomy" id="2138241"/>
    <lineage>
        <taxon>Eukaryota</taxon>
        <taxon>Metazoa</taxon>
        <taxon>Ecdysozoa</taxon>
        <taxon>Nematoda</taxon>
        <taxon>Chromadorea</taxon>
        <taxon>Rhabditida</taxon>
        <taxon>Rhabditina</taxon>
        <taxon>Rhabditomorpha</taxon>
        <taxon>Rhabditoidea</taxon>
        <taxon>Rhabditidae</taxon>
        <taxon>Mesorhabditinae</taxon>
        <taxon>Mesorhabditis</taxon>
    </lineage>
</organism>
<keyword evidence="2" id="KW-1185">Reference proteome</keyword>
<evidence type="ECO:0000313" key="2">
    <source>
        <dbReference type="Proteomes" id="UP000887575"/>
    </source>
</evidence>
<name>A0AAF3EEX2_9BILA</name>
<dbReference type="Proteomes" id="UP000887575">
    <property type="component" value="Unassembled WGS sequence"/>
</dbReference>
<dbReference type="AlphaFoldDB" id="A0AAF3EEX2"/>
<dbReference type="WBParaSite" id="MBELARI_LOCUS12532">
    <property type="protein sequence ID" value="MBELARI_LOCUS12532"/>
    <property type="gene ID" value="MBELARI_LOCUS12532"/>
</dbReference>
<reference evidence="3" key="1">
    <citation type="submission" date="2024-02" db="UniProtKB">
        <authorList>
            <consortium name="WormBaseParasite"/>
        </authorList>
    </citation>
    <scope>IDENTIFICATION</scope>
</reference>